<keyword evidence="6" id="KW-0119">Carbohydrate metabolism</keyword>
<dbReference type="Proteomes" id="UP000635565">
    <property type="component" value="Unassembled WGS sequence"/>
</dbReference>
<evidence type="ECO:0000256" key="2">
    <source>
        <dbReference type="ARBA" id="ARBA00011738"/>
    </source>
</evidence>
<dbReference type="RefSeq" id="WP_201361262.1">
    <property type="nucleotide sequence ID" value="NZ_BNJJ01000004.1"/>
</dbReference>
<dbReference type="InterPro" id="IPR049438">
    <property type="entry name" value="TreT_GT1"/>
</dbReference>
<dbReference type="Pfam" id="PF21269">
    <property type="entry name" value="TreT_GT1"/>
    <property type="match status" value="1"/>
</dbReference>
<comment type="subunit">
    <text evidence="2">Homodimer.</text>
</comment>
<proteinExistence type="inferred from homology"/>
<keyword evidence="5" id="KW-0808">Transferase</keyword>
<sequence>MKRSKQLDQYATSVGEDVLNTIYKKASDLRGLHVLHINTTVKGGGVAEILEGLDPIVRDFDITHSRKIIQLDEDASHFTTHLLNLLQGNEPGEISAADREKFLTWLGQARLSEHEDQADIYLVHDYQLVPLAQLYPWLQPAVWFCHVDTAQPNPQAKRYMQEFLDSYQLCIFNSELSVFPEIQSQLAHVITLGIDPFRRKNASMARDHGLKLLQQCGIDTQRPLLTQVARYDRWKNPWQAIDVYRLVKQQIPTVQFAFVGAMEATDDKGAVEVLHDLQRYAEDDKDIHFLYDPAVIRDDEVNAFQRYSSVILQRSTREGFGLTTTEAMWKNQPVIGTSATGLRTQLVDGENGYIVDDTQACAERTLELLQRRDLWQQLGQNAHRYVGKHYLLPMMVLSYLDALEKVYSRSIQQSSSERSSNSDRNTAAD</sequence>
<comment type="caution">
    <text evidence="9">The sequence shown here is derived from an EMBL/GenBank/DDBJ whole genome shotgun (WGS) entry which is preliminary data.</text>
</comment>
<keyword evidence="4" id="KW-0328">Glycosyltransferase</keyword>
<keyword evidence="10" id="KW-1185">Reference proteome</keyword>
<dbReference type="Gene3D" id="3.40.50.2000">
    <property type="entry name" value="Glycogen Phosphorylase B"/>
    <property type="match status" value="2"/>
</dbReference>
<evidence type="ECO:0000256" key="1">
    <source>
        <dbReference type="ARBA" id="ARBA00009481"/>
    </source>
</evidence>
<dbReference type="EMBL" id="BNJJ01000004">
    <property type="protein sequence ID" value="GHO83596.1"/>
    <property type="molecule type" value="Genomic_DNA"/>
</dbReference>
<evidence type="ECO:0000313" key="9">
    <source>
        <dbReference type="EMBL" id="GHO83596.1"/>
    </source>
</evidence>
<gene>
    <name evidence="9" type="ORF">KSZ_16020</name>
</gene>
<feature type="domain" description="Glycosyl transferase family 1" evidence="7">
    <location>
        <begin position="215"/>
        <end position="383"/>
    </location>
</feature>
<evidence type="ECO:0000259" key="7">
    <source>
        <dbReference type="Pfam" id="PF00534"/>
    </source>
</evidence>
<feature type="domain" description="Trehalose synthase N-terminal" evidence="8">
    <location>
        <begin position="36"/>
        <end position="174"/>
    </location>
</feature>
<dbReference type="Pfam" id="PF00534">
    <property type="entry name" value="Glycos_transf_1"/>
    <property type="match status" value="1"/>
</dbReference>
<comment type="similarity">
    <text evidence="1">Belongs to the glycosyltransferase group 1 family. Glycosyltransferase 4 subfamily.</text>
</comment>
<evidence type="ECO:0000259" key="8">
    <source>
        <dbReference type="Pfam" id="PF21269"/>
    </source>
</evidence>
<dbReference type="PANTHER" id="PTHR47779:SF1">
    <property type="entry name" value="SYNTHASE (CCG-9), PUTATIVE (AFU_ORTHOLOGUE AFUA_3G12100)-RELATED"/>
    <property type="match status" value="1"/>
</dbReference>
<protein>
    <submittedName>
        <fullName evidence="9">Trehalose synthase</fullName>
    </submittedName>
</protein>
<evidence type="ECO:0000256" key="3">
    <source>
        <dbReference type="ARBA" id="ARBA00022526"/>
    </source>
</evidence>
<dbReference type="InterPro" id="IPR001296">
    <property type="entry name" value="Glyco_trans_1"/>
</dbReference>
<name>A0ABQ3VEN0_9CHLR</name>
<dbReference type="SUPFAM" id="SSF53756">
    <property type="entry name" value="UDP-Glycosyltransferase/glycogen phosphorylase"/>
    <property type="match status" value="1"/>
</dbReference>
<evidence type="ECO:0000256" key="4">
    <source>
        <dbReference type="ARBA" id="ARBA00022676"/>
    </source>
</evidence>
<dbReference type="PANTHER" id="PTHR47779">
    <property type="entry name" value="SYNTHASE (CCG-9), PUTATIVE (AFU_ORTHOLOGUE AFUA_3G12100)-RELATED"/>
    <property type="match status" value="1"/>
</dbReference>
<organism evidence="9 10">
    <name type="scientific">Dictyobacter formicarum</name>
    <dbReference type="NCBI Taxonomy" id="2778368"/>
    <lineage>
        <taxon>Bacteria</taxon>
        <taxon>Bacillati</taxon>
        <taxon>Chloroflexota</taxon>
        <taxon>Ktedonobacteria</taxon>
        <taxon>Ktedonobacterales</taxon>
        <taxon>Dictyobacteraceae</taxon>
        <taxon>Dictyobacter</taxon>
    </lineage>
</organism>
<evidence type="ECO:0000256" key="5">
    <source>
        <dbReference type="ARBA" id="ARBA00022679"/>
    </source>
</evidence>
<keyword evidence="3" id="KW-0313">Glucose metabolism</keyword>
<accession>A0ABQ3VEN0</accession>
<evidence type="ECO:0000313" key="10">
    <source>
        <dbReference type="Proteomes" id="UP000635565"/>
    </source>
</evidence>
<dbReference type="InterPro" id="IPR052078">
    <property type="entry name" value="Trehalose_Metab_GTase"/>
</dbReference>
<evidence type="ECO:0000256" key="6">
    <source>
        <dbReference type="ARBA" id="ARBA00023277"/>
    </source>
</evidence>
<reference evidence="9 10" key="1">
    <citation type="journal article" date="2021" name="Int. J. Syst. Evol. Microbiol.">
        <title>Reticulibacter mediterranei gen. nov., sp. nov., within the new family Reticulibacteraceae fam. nov., and Ktedonospora formicarum gen. nov., sp. nov., Ktedonobacter robiniae sp. nov., Dictyobacter formicarum sp. nov. and Dictyobacter arantiisoli sp. nov., belonging to the class Ktedonobacteria.</title>
        <authorList>
            <person name="Yabe S."/>
            <person name="Zheng Y."/>
            <person name="Wang C.M."/>
            <person name="Sakai Y."/>
            <person name="Abe K."/>
            <person name="Yokota A."/>
            <person name="Donadio S."/>
            <person name="Cavaletti L."/>
            <person name="Monciardini P."/>
        </authorList>
    </citation>
    <scope>NUCLEOTIDE SEQUENCE [LARGE SCALE GENOMIC DNA]</scope>
    <source>
        <strain evidence="9 10">SOSP1-9</strain>
    </source>
</reference>